<dbReference type="Gene3D" id="3.40.50.620">
    <property type="entry name" value="HUPs"/>
    <property type="match status" value="1"/>
</dbReference>
<dbReference type="InterPro" id="IPR006015">
    <property type="entry name" value="Universal_stress_UspA"/>
</dbReference>
<dbReference type="PIRSF" id="PIRSF006276">
    <property type="entry name" value="UspA"/>
    <property type="match status" value="1"/>
</dbReference>
<keyword evidence="5" id="KW-1185">Reference proteome</keyword>
<dbReference type="InterPro" id="IPR006016">
    <property type="entry name" value="UspA"/>
</dbReference>
<comment type="similarity">
    <text evidence="1 2">Belongs to the universal stress protein A family.</text>
</comment>
<dbReference type="PANTHER" id="PTHR46268">
    <property type="entry name" value="STRESS RESPONSE PROTEIN NHAX"/>
    <property type="match status" value="1"/>
</dbReference>
<feature type="domain" description="UspA" evidence="3">
    <location>
        <begin position="1"/>
        <end position="138"/>
    </location>
</feature>
<gene>
    <name evidence="4" type="ORF">E0L93_03055</name>
</gene>
<dbReference type="CDD" id="cd00293">
    <property type="entry name" value="USP-like"/>
    <property type="match status" value="1"/>
</dbReference>
<evidence type="ECO:0000256" key="1">
    <source>
        <dbReference type="ARBA" id="ARBA00008791"/>
    </source>
</evidence>
<evidence type="ECO:0000313" key="5">
    <source>
        <dbReference type="Proteomes" id="UP000295244"/>
    </source>
</evidence>
<reference evidence="4 5" key="1">
    <citation type="submission" date="2019-03" db="EMBL/GenBank/DDBJ databases">
        <title>Whole genome sequence of a novel Rubrobacter taiwanensis strain, isolated from Yellowstone National Park.</title>
        <authorList>
            <person name="Freed S."/>
            <person name="Ramaley R.F."/>
            <person name="Kyndt J.A."/>
        </authorList>
    </citation>
    <scope>NUCLEOTIDE SEQUENCE [LARGE SCALE GENOMIC DNA]</scope>
    <source>
        <strain evidence="4 5">Yellowstone</strain>
    </source>
</reference>
<accession>A0A4R1BQD5</accession>
<dbReference type="InterPro" id="IPR014729">
    <property type="entry name" value="Rossmann-like_a/b/a_fold"/>
</dbReference>
<dbReference type="OrthoDB" id="4614783at2"/>
<evidence type="ECO:0000313" key="4">
    <source>
        <dbReference type="EMBL" id="TCJ19943.1"/>
    </source>
</evidence>
<comment type="subcellular location">
    <subcellularLocation>
        <location evidence="2">Cytoplasm</location>
    </subcellularLocation>
</comment>
<evidence type="ECO:0000256" key="2">
    <source>
        <dbReference type="PIRNR" id="PIRNR006276"/>
    </source>
</evidence>
<dbReference type="GO" id="GO:0005737">
    <property type="term" value="C:cytoplasm"/>
    <property type="evidence" value="ECO:0007669"/>
    <property type="project" value="UniProtKB-SubCell"/>
</dbReference>
<dbReference type="Proteomes" id="UP000295244">
    <property type="component" value="Unassembled WGS sequence"/>
</dbReference>
<dbReference type="AlphaFoldDB" id="A0A4R1BQD5"/>
<dbReference type="Pfam" id="PF00582">
    <property type="entry name" value="Usp"/>
    <property type="match status" value="1"/>
</dbReference>
<proteinExistence type="inferred from homology"/>
<dbReference type="PRINTS" id="PR01438">
    <property type="entry name" value="UNVRSLSTRESS"/>
</dbReference>
<protein>
    <recommendedName>
        <fullName evidence="2">Universal stress protein</fullName>
    </recommendedName>
</protein>
<sequence>MKKIMVAWDGSETAAQAFEKAAEMAAKFGAQLRVVSVAQIPDYVETVGEYQGSLEDAARFFERKRGALDEAARRFGVSYEREVIHGHPAKALIEYARDEGFDLMVVGRKGHSALERFMIGSVTRRIAIYSPCPVLIVPKREHAG</sequence>
<keyword evidence="2" id="KW-0963">Cytoplasm</keyword>
<dbReference type="EMBL" id="SKBU01000006">
    <property type="protein sequence ID" value="TCJ19943.1"/>
    <property type="molecule type" value="Genomic_DNA"/>
</dbReference>
<dbReference type="SUPFAM" id="SSF52402">
    <property type="entry name" value="Adenine nucleotide alpha hydrolases-like"/>
    <property type="match status" value="1"/>
</dbReference>
<name>A0A4R1BQD5_9ACTN</name>
<dbReference type="RefSeq" id="WP_132688305.1">
    <property type="nucleotide sequence ID" value="NZ_SKBU01000006.1"/>
</dbReference>
<dbReference type="PANTHER" id="PTHR46268:SF15">
    <property type="entry name" value="UNIVERSAL STRESS PROTEIN HP_0031"/>
    <property type="match status" value="1"/>
</dbReference>
<comment type="caution">
    <text evidence="4">The sequence shown here is derived from an EMBL/GenBank/DDBJ whole genome shotgun (WGS) entry which is preliminary data.</text>
</comment>
<organism evidence="4 5">
    <name type="scientific">Rubrobacter taiwanensis</name>
    <dbReference type="NCBI Taxonomy" id="185139"/>
    <lineage>
        <taxon>Bacteria</taxon>
        <taxon>Bacillati</taxon>
        <taxon>Actinomycetota</taxon>
        <taxon>Rubrobacteria</taxon>
        <taxon>Rubrobacterales</taxon>
        <taxon>Rubrobacteraceae</taxon>
        <taxon>Rubrobacter</taxon>
    </lineage>
</organism>
<evidence type="ECO:0000259" key="3">
    <source>
        <dbReference type="Pfam" id="PF00582"/>
    </source>
</evidence>